<evidence type="ECO:0000313" key="6">
    <source>
        <dbReference type="Proteomes" id="UP000033900"/>
    </source>
</evidence>
<dbReference type="PANTHER" id="PTHR37813:SF1">
    <property type="entry name" value="FELS-2 PROPHAGE PROTEIN"/>
    <property type="match status" value="1"/>
</dbReference>
<reference evidence="5 6" key="1">
    <citation type="submission" date="2015-02" db="EMBL/GenBank/DDBJ databases">
        <title>Draft genome sequences of ten Microbacterium spp. with emphasis on heavy metal contaminated environments.</title>
        <authorList>
            <person name="Corretto E."/>
        </authorList>
    </citation>
    <scope>NUCLEOTIDE SEQUENCE [LARGE SCALE GENOMIC DNA]</scope>
    <source>
        <strain evidence="5 6">SA35</strain>
    </source>
</reference>
<dbReference type="AlphaFoldDB" id="A0A0M2HXI0"/>
<evidence type="ECO:0000256" key="2">
    <source>
        <dbReference type="SAM" id="Coils"/>
    </source>
</evidence>
<accession>A0A0M2HXI0</accession>
<evidence type="ECO:0000256" key="3">
    <source>
        <dbReference type="SAM" id="MobiDB-lite"/>
    </source>
</evidence>
<evidence type="ECO:0000256" key="1">
    <source>
        <dbReference type="ARBA" id="ARBA00022612"/>
    </source>
</evidence>
<feature type="domain" description="Phage tail tape measure protein" evidence="4">
    <location>
        <begin position="284"/>
        <end position="457"/>
    </location>
</feature>
<feature type="coiled-coil region" evidence="2">
    <location>
        <begin position="75"/>
        <end position="133"/>
    </location>
</feature>
<gene>
    <name evidence="5" type="ORF">RS84_00255</name>
</gene>
<evidence type="ECO:0000313" key="5">
    <source>
        <dbReference type="EMBL" id="KJL49143.1"/>
    </source>
</evidence>
<keyword evidence="1" id="KW-1188">Viral release from host cell</keyword>
<organism evidence="5 6">
    <name type="scientific">Microbacterium hydrocarbonoxydans</name>
    <dbReference type="NCBI Taxonomy" id="273678"/>
    <lineage>
        <taxon>Bacteria</taxon>
        <taxon>Bacillati</taxon>
        <taxon>Actinomycetota</taxon>
        <taxon>Actinomycetes</taxon>
        <taxon>Micrococcales</taxon>
        <taxon>Microbacteriaceae</taxon>
        <taxon>Microbacterium</taxon>
    </lineage>
</organism>
<keyword evidence="6" id="KW-1185">Reference proteome</keyword>
<dbReference type="Pfam" id="PF10145">
    <property type="entry name" value="PhageMin_Tail"/>
    <property type="match status" value="1"/>
</dbReference>
<dbReference type="RefSeq" id="WP_082061987.1">
    <property type="nucleotide sequence ID" value="NZ_JYJB01000004.1"/>
</dbReference>
<evidence type="ECO:0000259" key="4">
    <source>
        <dbReference type="Pfam" id="PF10145"/>
    </source>
</evidence>
<comment type="caution">
    <text evidence="5">The sequence shown here is derived from an EMBL/GenBank/DDBJ whole genome shotgun (WGS) entry which is preliminary data.</text>
</comment>
<protein>
    <submittedName>
        <fullName evidence="5">Phage-related minor tail protein</fullName>
    </submittedName>
</protein>
<proteinExistence type="predicted"/>
<keyword evidence="2" id="KW-0175">Coiled coil</keyword>
<dbReference type="STRING" id="273678.RS84_00255"/>
<dbReference type="InterPro" id="IPR010090">
    <property type="entry name" value="Phage_tape_meas"/>
</dbReference>
<dbReference type="Proteomes" id="UP000033900">
    <property type="component" value="Unassembled WGS sequence"/>
</dbReference>
<dbReference type="PATRIC" id="fig|273678.4.peg.248"/>
<dbReference type="OrthoDB" id="3765294at2"/>
<dbReference type="PANTHER" id="PTHR37813">
    <property type="entry name" value="FELS-2 PROPHAGE PROTEIN"/>
    <property type="match status" value="1"/>
</dbReference>
<feature type="region of interest" description="Disordered" evidence="3">
    <location>
        <begin position="888"/>
        <end position="908"/>
    </location>
</feature>
<dbReference type="EMBL" id="JYJB01000004">
    <property type="protein sequence ID" value="KJL49143.1"/>
    <property type="molecule type" value="Genomic_DNA"/>
</dbReference>
<sequence>MAKHVVADLEVLFTANTQDVDKAEKQVIAVGKKIESNPVKVKGDPKPVLDDMDRVERAAKKLVSERAVVKLDADITRAESGIERTKNRLEDLRIRAEGGLDVTADVRRAEASLQRFERQLDGLKQARSKVDIEVNEAPAEAGLKRFLSLFKKKTEETGSEGGRSLSQGLDAATRGAGEKVGAVVGGEIESTLVDALSAIPIAGGIILAGVAIGKAIKGAIDDGLAVEKRTDNLQALTGISEADALRISRAAGEAYANNFGESIESNMDATRLALQFRILDPSATTRDAQLVVQGLAGISDVLEEDVRPTAQAVAQLLSTGLAKNAQHAYDLIATGARNGLNRNEDLLDTLTEYPALFQRLGLSGEEALGLINQGMRAGARNSDLAADALKEFQIRATDASVASATGFEQLGLNAEEMTAKIARGGQEARDGLDLVLDRLRETEDPVLRNAAAVALFGTQAEDLGEALFSMDLSTAVEQLGGVTGAAQKMFDTLAGNDASKIEQAQRNIEVAADGIKGALAGAFAEPLGDFADWVSQNRGPVLQFFSDLVNGAIDFGITATESFGSFVSGPLADIVEGLKHIIKVMNPFADTSDLEGFINGMRDFEGTTDDVADKLEGMRDKFNGFAEGQIALGYVNDAALRTADAVSKVGFAADTGAALLSEFSTQQDGSVRASGDLQRQLEASAQALRDEYDAATEAGESQENLRGRYDATVTALMGQLTAMGLTQEQAQALIDTVLQTPEEASTYYASNAESEQQKIENLANRIVTLPDGSTVIYADATPATWTVDKLIETSSGKKITLKVFADGSGFKLPGGQVVTAQARGSVLEFMADGGLPGLTPMSSLAQMVPASTWRVVGDRSDVPELFAPLDGSARSWALLLEGLRRMPGSPFGSSSTPDSTGGGGGQSIVVNQDVTIQHPDATLAARQLGRGITEAVRSI</sequence>
<name>A0A0M2HXI0_9MICO</name>
<feature type="compositionally biased region" description="Low complexity" evidence="3">
    <location>
        <begin position="888"/>
        <end position="899"/>
    </location>
</feature>